<reference evidence="1" key="1">
    <citation type="submission" date="2020-10" db="EMBL/GenBank/DDBJ databases">
        <title>Taxonomic study of unclassified bacteria belonging to the class Ktedonobacteria.</title>
        <authorList>
            <person name="Yabe S."/>
            <person name="Wang C.M."/>
            <person name="Zheng Y."/>
            <person name="Sakai Y."/>
            <person name="Cavaletti L."/>
            <person name="Monciardini P."/>
            <person name="Donadio S."/>
        </authorList>
    </citation>
    <scope>NUCLEOTIDE SEQUENCE</scope>
    <source>
        <strain evidence="1">ID150040</strain>
    </source>
</reference>
<keyword evidence="2" id="KW-1185">Reference proteome</keyword>
<dbReference type="AlphaFoldDB" id="A0A8J3J1E8"/>
<protein>
    <submittedName>
        <fullName evidence="1">Uncharacterized protein</fullName>
    </submittedName>
</protein>
<dbReference type="RefSeq" id="WP_220210457.1">
    <property type="nucleotide sequence ID" value="NZ_BNJK01000002.1"/>
</dbReference>
<proteinExistence type="predicted"/>
<evidence type="ECO:0000313" key="2">
    <source>
        <dbReference type="Proteomes" id="UP000597444"/>
    </source>
</evidence>
<accession>A0A8J3J1E8</accession>
<comment type="caution">
    <text evidence="1">The sequence shown here is derived from an EMBL/GenBank/DDBJ whole genome shotgun (WGS) entry which is preliminary data.</text>
</comment>
<dbReference type="EMBL" id="BNJK01000002">
    <property type="protein sequence ID" value="GHO99841.1"/>
    <property type="molecule type" value="Genomic_DNA"/>
</dbReference>
<evidence type="ECO:0000313" key="1">
    <source>
        <dbReference type="EMBL" id="GHO99841.1"/>
    </source>
</evidence>
<gene>
    <name evidence="1" type="ORF">KSF_098890</name>
</gene>
<dbReference type="Proteomes" id="UP000597444">
    <property type="component" value="Unassembled WGS sequence"/>
</dbReference>
<name>A0A8J3J1E8_9CHLR</name>
<sequence length="80" mass="9323">MSKHSPTWLARATVQVADPKNPAKLMPLWGQGVGDSEKEAKQDALRMLQQEFERQFGSDWRKIWGKASRVRYETDIQRHL</sequence>
<organism evidence="1 2">
    <name type="scientific">Reticulibacter mediterranei</name>
    <dbReference type="NCBI Taxonomy" id="2778369"/>
    <lineage>
        <taxon>Bacteria</taxon>
        <taxon>Bacillati</taxon>
        <taxon>Chloroflexota</taxon>
        <taxon>Ktedonobacteria</taxon>
        <taxon>Ktedonobacterales</taxon>
        <taxon>Reticulibacteraceae</taxon>
        <taxon>Reticulibacter</taxon>
    </lineage>
</organism>